<proteinExistence type="predicted"/>
<dbReference type="InterPro" id="IPR045942">
    <property type="entry name" value="DUF6362"/>
</dbReference>
<dbReference type="EMBL" id="JBBBZM010000963">
    <property type="protein sequence ID" value="KAL0630218.1"/>
    <property type="molecule type" value="Genomic_DNA"/>
</dbReference>
<evidence type="ECO:0000259" key="1">
    <source>
        <dbReference type="Pfam" id="PF19889"/>
    </source>
</evidence>
<feature type="domain" description="DUF6362" evidence="1">
    <location>
        <begin position="3"/>
        <end position="63"/>
    </location>
</feature>
<name>A0ABR3G313_9PEZI</name>
<protein>
    <recommendedName>
        <fullName evidence="1">DUF6362 domain-containing protein</fullName>
    </recommendedName>
</protein>
<reference evidence="2 3" key="1">
    <citation type="submission" date="2024-02" db="EMBL/GenBank/DDBJ databases">
        <title>Discinaceae phylogenomics.</title>
        <authorList>
            <person name="Dirks A.C."/>
            <person name="James T.Y."/>
        </authorList>
    </citation>
    <scope>NUCLEOTIDE SEQUENCE [LARGE SCALE GENOMIC DNA]</scope>
    <source>
        <strain evidence="2 3">ACD0624</strain>
    </source>
</reference>
<organism evidence="2 3">
    <name type="scientific">Discina gigas</name>
    <dbReference type="NCBI Taxonomy" id="1032678"/>
    <lineage>
        <taxon>Eukaryota</taxon>
        <taxon>Fungi</taxon>
        <taxon>Dikarya</taxon>
        <taxon>Ascomycota</taxon>
        <taxon>Pezizomycotina</taxon>
        <taxon>Pezizomycetes</taxon>
        <taxon>Pezizales</taxon>
        <taxon>Discinaceae</taxon>
        <taxon>Discina</taxon>
    </lineage>
</organism>
<keyword evidence="3" id="KW-1185">Reference proteome</keyword>
<dbReference type="Pfam" id="PF19889">
    <property type="entry name" value="DUF6362"/>
    <property type="match status" value="1"/>
</dbReference>
<gene>
    <name evidence="2" type="ORF">Q9L58_010934</name>
</gene>
<comment type="caution">
    <text evidence="2">The sequence shown here is derived from an EMBL/GenBank/DDBJ whole genome shotgun (WGS) entry which is preliminary data.</text>
</comment>
<evidence type="ECO:0000313" key="3">
    <source>
        <dbReference type="Proteomes" id="UP001447188"/>
    </source>
</evidence>
<evidence type="ECO:0000313" key="2">
    <source>
        <dbReference type="EMBL" id="KAL0630218.1"/>
    </source>
</evidence>
<accession>A0ABR3G313</accession>
<dbReference type="Proteomes" id="UP001447188">
    <property type="component" value="Unassembled WGS sequence"/>
</dbReference>
<sequence>AWFRPTPADVSDYLTALAWVRHLDKAAWQILWWRSFDVSFGLIGKQIGRSDETARKRYETAVTDAWIAANT</sequence>
<feature type="non-terminal residue" evidence="2">
    <location>
        <position position="1"/>
    </location>
</feature>